<dbReference type="SUPFAM" id="SSF55120">
    <property type="entry name" value="Pseudouridine synthase"/>
    <property type="match status" value="1"/>
</dbReference>
<evidence type="ECO:0000313" key="12">
    <source>
        <dbReference type="EMBL" id="QHI97887.1"/>
    </source>
</evidence>
<protein>
    <recommendedName>
        <fullName evidence="4">Dual-specificity RNA pseudouridine synthase RluF</fullName>
        <ecNumber evidence="3">5.4.99.21</ecNumber>
    </recommendedName>
    <alternativeName>
        <fullName evidence="6">23S rRNA pseudouridine(2604) synthase</fullName>
    </alternativeName>
    <alternativeName>
        <fullName evidence="8">Ribosomal large subunit pseudouridine synthase F</fullName>
    </alternativeName>
    <alternativeName>
        <fullName evidence="7">rRNA pseudouridylate synthase F</fullName>
    </alternativeName>
    <alternativeName>
        <fullName evidence="9">rRNA-uridine isomerase F</fullName>
    </alternativeName>
    <alternativeName>
        <fullName evidence="5">tRNA(Tyr) pseudouridine(35) synthase</fullName>
    </alternativeName>
</protein>
<dbReference type="CDD" id="cd00165">
    <property type="entry name" value="S4"/>
    <property type="match status" value="1"/>
</dbReference>
<dbReference type="GO" id="GO:0006396">
    <property type="term" value="P:RNA processing"/>
    <property type="evidence" value="ECO:0007669"/>
    <property type="project" value="UniProtKB-ARBA"/>
</dbReference>
<dbReference type="KEGG" id="xyk:GT347_07690"/>
<evidence type="ECO:0000256" key="9">
    <source>
        <dbReference type="ARBA" id="ARBA00043147"/>
    </source>
</evidence>
<dbReference type="InterPro" id="IPR036986">
    <property type="entry name" value="S4_RNA-bd_sf"/>
</dbReference>
<dbReference type="InterPro" id="IPR020103">
    <property type="entry name" value="PsdUridine_synth_cat_dom_sf"/>
</dbReference>
<keyword evidence="10" id="KW-0694">RNA-binding</keyword>
<evidence type="ECO:0000256" key="8">
    <source>
        <dbReference type="ARBA" id="ARBA00042890"/>
    </source>
</evidence>
<organism evidence="12 13">
    <name type="scientific">Xylophilus rhododendri</name>
    <dbReference type="NCBI Taxonomy" id="2697032"/>
    <lineage>
        <taxon>Bacteria</taxon>
        <taxon>Pseudomonadati</taxon>
        <taxon>Pseudomonadota</taxon>
        <taxon>Betaproteobacteria</taxon>
        <taxon>Burkholderiales</taxon>
        <taxon>Xylophilus</taxon>
    </lineage>
</organism>
<evidence type="ECO:0000259" key="11">
    <source>
        <dbReference type="SMART" id="SM00363"/>
    </source>
</evidence>
<dbReference type="Proteomes" id="UP000464787">
    <property type="component" value="Chromosome"/>
</dbReference>
<dbReference type="SMART" id="SM00363">
    <property type="entry name" value="S4"/>
    <property type="match status" value="1"/>
</dbReference>
<gene>
    <name evidence="12" type="ORF">GT347_07690</name>
</gene>
<dbReference type="PANTHER" id="PTHR47683">
    <property type="entry name" value="PSEUDOURIDINE SYNTHASE FAMILY PROTEIN-RELATED"/>
    <property type="match status" value="1"/>
</dbReference>
<dbReference type="SUPFAM" id="SSF55174">
    <property type="entry name" value="Alpha-L RNA-binding motif"/>
    <property type="match status" value="1"/>
</dbReference>
<evidence type="ECO:0000256" key="5">
    <source>
        <dbReference type="ARBA" id="ARBA00041420"/>
    </source>
</evidence>
<dbReference type="InterPro" id="IPR002942">
    <property type="entry name" value="S4_RNA-bd"/>
</dbReference>
<dbReference type="EMBL" id="CP047650">
    <property type="protein sequence ID" value="QHI97887.1"/>
    <property type="molecule type" value="Genomic_DNA"/>
</dbReference>
<dbReference type="RefSeq" id="WP_160551404.1">
    <property type="nucleotide sequence ID" value="NZ_CP047650.1"/>
</dbReference>
<dbReference type="GO" id="GO:0001522">
    <property type="term" value="P:pseudouridine synthesis"/>
    <property type="evidence" value="ECO:0007669"/>
    <property type="project" value="InterPro"/>
</dbReference>
<reference evidence="12 13" key="1">
    <citation type="submission" date="2020-01" db="EMBL/GenBank/DDBJ databases">
        <title>Genome sequencing of strain KACC 21265.</title>
        <authorList>
            <person name="Heo J."/>
            <person name="Kim S.-J."/>
            <person name="Kim J.-S."/>
            <person name="Hong S.-B."/>
            <person name="Kwon S.-W."/>
        </authorList>
    </citation>
    <scope>NUCLEOTIDE SEQUENCE [LARGE SCALE GENOMIC DNA]</scope>
    <source>
        <strain evidence="12 13">KACC 21265</strain>
    </source>
</reference>
<evidence type="ECO:0000256" key="2">
    <source>
        <dbReference type="ARBA" id="ARBA00036535"/>
    </source>
</evidence>
<dbReference type="PANTHER" id="PTHR47683:SF2">
    <property type="entry name" value="RNA-BINDING S4 DOMAIN-CONTAINING PROTEIN"/>
    <property type="match status" value="1"/>
</dbReference>
<dbReference type="Gene3D" id="3.10.290.10">
    <property type="entry name" value="RNA-binding S4 domain"/>
    <property type="match status" value="1"/>
</dbReference>
<dbReference type="Pfam" id="PF01479">
    <property type="entry name" value="S4"/>
    <property type="match status" value="1"/>
</dbReference>
<evidence type="ECO:0000256" key="7">
    <source>
        <dbReference type="ARBA" id="ARBA00042843"/>
    </source>
</evidence>
<dbReference type="AlphaFoldDB" id="A0A857J2L8"/>
<dbReference type="GO" id="GO:0003723">
    <property type="term" value="F:RNA binding"/>
    <property type="evidence" value="ECO:0007669"/>
    <property type="project" value="UniProtKB-KW"/>
</dbReference>
<comment type="catalytic activity">
    <reaction evidence="1">
        <text>uridine(35) in tRNA(Tyr) = pseudouridine(35) in tRNA(Tyr)</text>
        <dbReference type="Rhea" id="RHEA:60556"/>
        <dbReference type="Rhea" id="RHEA-COMP:15607"/>
        <dbReference type="Rhea" id="RHEA-COMP:15608"/>
        <dbReference type="ChEBI" id="CHEBI:65314"/>
        <dbReference type="ChEBI" id="CHEBI:65315"/>
    </reaction>
</comment>
<comment type="catalytic activity">
    <reaction evidence="2">
        <text>uridine(2604) in 23S rRNA = pseudouridine(2604) in 23S rRNA</text>
        <dbReference type="Rhea" id="RHEA:38875"/>
        <dbReference type="Rhea" id="RHEA-COMP:10093"/>
        <dbReference type="Rhea" id="RHEA-COMP:10094"/>
        <dbReference type="ChEBI" id="CHEBI:65314"/>
        <dbReference type="ChEBI" id="CHEBI:65315"/>
        <dbReference type="EC" id="5.4.99.21"/>
    </reaction>
</comment>
<evidence type="ECO:0000256" key="1">
    <source>
        <dbReference type="ARBA" id="ARBA00036390"/>
    </source>
</evidence>
<dbReference type="PROSITE" id="PS50889">
    <property type="entry name" value="S4"/>
    <property type="match status" value="1"/>
</dbReference>
<proteinExistence type="predicted"/>
<accession>A0A857J2L8</accession>
<dbReference type="Gene3D" id="3.30.2350.10">
    <property type="entry name" value="Pseudouridine synthase"/>
    <property type="match status" value="1"/>
</dbReference>
<evidence type="ECO:0000313" key="13">
    <source>
        <dbReference type="Proteomes" id="UP000464787"/>
    </source>
</evidence>
<evidence type="ECO:0000256" key="3">
    <source>
        <dbReference type="ARBA" id="ARBA00038922"/>
    </source>
</evidence>
<evidence type="ECO:0000256" key="10">
    <source>
        <dbReference type="PROSITE-ProRule" id="PRU00182"/>
    </source>
</evidence>
<feature type="domain" description="RNA-binding S4" evidence="11">
    <location>
        <begin position="10"/>
        <end position="68"/>
    </location>
</feature>
<dbReference type="GO" id="GO:0160138">
    <property type="term" value="F:23S rRNA pseudouridine(2604) synthase activity"/>
    <property type="evidence" value="ECO:0007669"/>
    <property type="project" value="UniProtKB-EC"/>
</dbReference>
<name>A0A857J2L8_9BURK</name>
<dbReference type="InterPro" id="IPR050343">
    <property type="entry name" value="RsuA_PseudoU_synthase"/>
</dbReference>
<evidence type="ECO:0000256" key="6">
    <source>
        <dbReference type="ARBA" id="ARBA00041697"/>
    </source>
</evidence>
<sequence>MPVSVPPEPVRLSKIVAEMAHCSRREAELYIEGGWVRVNGQVVDVPGAKVLDEQVTLDENAVAEPVVPVTIVLHKPSGFETWAEGRRPALQLLRPGTRSAQADRSGIRPARQHFMQECLTPLEPAASGLVIYSQDFRVRRKLTEDAGLIEHEVIVDVQGDVGEAALDRLNRAPVIDGRAMTPARVSISRQSDGVTGLRFASKGHWVGRIAQMLEAERLRIVGMRRIRVGRVNLAGLEPGEWRYFYEGERV</sequence>
<evidence type="ECO:0000256" key="4">
    <source>
        <dbReference type="ARBA" id="ARBA00039989"/>
    </source>
</evidence>
<keyword evidence="13" id="KW-1185">Reference proteome</keyword>
<dbReference type="EC" id="5.4.99.21" evidence="3"/>